<proteinExistence type="predicted"/>
<dbReference type="AlphaFoldDB" id="A0A3E5BS76"/>
<accession>A0A3E5BS76</accession>
<dbReference type="Proteomes" id="UP000260983">
    <property type="component" value="Unassembled WGS sequence"/>
</dbReference>
<protein>
    <submittedName>
        <fullName evidence="2">Uncharacterized protein</fullName>
    </submittedName>
</protein>
<keyword evidence="1" id="KW-0175">Coiled coil</keyword>
<name>A0A3E5BS76_9BACE</name>
<dbReference type="EMBL" id="QSUL01000001">
    <property type="protein sequence ID" value="RGN40474.1"/>
    <property type="molecule type" value="Genomic_DNA"/>
</dbReference>
<reference evidence="2 3" key="1">
    <citation type="submission" date="2018-08" db="EMBL/GenBank/DDBJ databases">
        <title>A genome reference for cultivated species of the human gut microbiota.</title>
        <authorList>
            <person name="Zou Y."/>
            <person name="Xue W."/>
            <person name="Luo G."/>
        </authorList>
    </citation>
    <scope>NUCLEOTIDE SEQUENCE [LARGE SCALE GENOMIC DNA]</scope>
    <source>
        <strain evidence="2 3">OM05-15BH</strain>
    </source>
</reference>
<evidence type="ECO:0000313" key="3">
    <source>
        <dbReference type="Proteomes" id="UP000260983"/>
    </source>
</evidence>
<evidence type="ECO:0000313" key="2">
    <source>
        <dbReference type="EMBL" id="RGN40474.1"/>
    </source>
</evidence>
<sequence length="133" mass="16326">MELMTLHRLAQRLENEKQRYVRQQEREELLLRRMQRTRQNIESLEYALQSLERIIRLHRRHRIIPHAEVDSFFDGASAVYDRLQARLHLNLSYSFFCYIISTRYLFESRVRLPNRRFLGFATVFSYFKKKRGS</sequence>
<organism evidence="2 3">
    <name type="scientific">Bacteroides oleiciplenus</name>
    <dbReference type="NCBI Taxonomy" id="626931"/>
    <lineage>
        <taxon>Bacteria</taxon>
        <taxon>Pseudomonadati</taxon>
        <taxon>Bacteroidota</taxon>
        <taxon>Bacteroidia</taxon>
        <taxon>Bacteroidales</taxon>
        <taxon>Bacteroidaceae</taxon>
        <taxon>Bacteroides</taxon>
    </lineage>
</organism>
<feature type="coiled-coil region" evidence="1">
    <location>
        <begin position="3"/>
        <end position="54"/>
    </location>
</feature>
<dbReference type="RefSeq" id="WP_117723175.1">
    <property type="nucleotide sequence ID" value="NZ_QSUL01000001.1"/>
</dbReference>
<comment type="caution">
    <text evidence="2">The sequence shown here is derived from an EMBL/GenBank/DDBJ whole genome shotgun (WGS) entry which is preliminary data.</text>
</comment>
<evidence type="ECO:0000256" key="1">
    <source>
        <dbReference type="SAM" id="Coils"/>
    </source>
</evidence>
<gene>
    <name evidence="2" type="ORF">DXB65_02290</name>
</gene>